<keyword evidence="1 2" id="KW-0732">Signal</keyword>
<dbReference type="Gene3D" id="2.60.40.10">
    <property type="entry name" value="Immunoglobulins"/>
    <property type="match status" value="4"/>
</dbReference>
<dbReference type="HOGENOM" id="CLU_280040_0_0_10"/>
<feature type="domain" description="PKD" evidence="3">
    <location>
        <begin position="967"/>
        <end position="1003"/>
    </location>
</feature>
<proteinExistence type="predicted"/>
<dbReference type="Gene3D" id="2.60.40.4070">
    <property type="match status" value="1"/>
</dbReference>
<feature type="domain" description="PKD" evidence="3">
    <location>
        <begin position="874"/>
        <end position="910"/>
    </location>
</feature>
<feature type="signal peptide" evidence="2">
    <location>
        <begin position="1"/>
        <end position="24"/>
    </location>
</feature>
<evidence type="ECO:0000256" key="1">
    <source>
        <dbReference type="ARBA" id="ARBA00022729"/>
    </source>
</evidence>
<dbReference type="eggNOG" id="COG3291">
    <property type="taxonomic scope" value="Bacteria"/>
</dbReference>
<dbReference type="CDD" id="cd00146">
    <property type="entry name" value="PKD"/>
    <property type="match status" value="4"/>
</dbReference>
<dbReference type="Proteomes" id="UP000005631">
    <property type="component" value="Chromosome"/>
</dbReference>
<dbReference type="SMART" id="SM00089">
    <property type="entry name" value="PKD"/>
    <property type="match status" value="4"/>
</dbReference>
<dbReference type="InterPro" id="IPR013783">
    <property type="entry name" value="Ig-like_fold"/>
</dbReference>
<dbReference type="Pfam" id="PF18911">
    <property type="entry name" value="PKD_4"/>
    <property type="match status" value="4"/>
</dbReference>
<name>G8R4B6_OWEHD</name>
<dbReference type="PANTHER" id="PTHR36842">
    <property type="entry name" value="PROTEIN TOLB HOMOLOG"/>
    <property type="match status" value="1"/>
</dbReference>
<dbReference type="Pfam" id="PF18962">
    <property type="entry name" value="Por_Secre_tail"/>
    <property type="match status" value="1"/>
</dbReference>
<feature type="domain" description="PKD" evidence="3">
    <location>
        <begin position="772"/>
        <end position="823"/>
    </location>
</feature>
<dbReference type="InterPro" id="IPR026444">
    <property type="entry name" value="Secre_tail"/>
</dbReference>
<dbReference type="STRING" id="926562.Oweho_3265"/>
<feature type="chain" id="PRO_5003514650" evidence="2">
    <location>
        <begin position="25"/>
        <end position="1123"/>
    </location>
</feature>
<dbReference type="KEGG" id="oho:Oweho_3265"/>
<dbReference type="RefSeq" id="WP_014203563.1">
    <property type="nucleotide sequence ID" value="NC_016599.1"/>
</dbReference>
<evidence type="ECO:0000313" key="5">
    <source>
        <dbReference type="Proteomes" id="UP000005631"/>
    </source>
</evidence>
<dbReference type="NCBIfam" id="TIGR04183">
    <property type="entry name" value="Por_Secre_tail"/>
    <property type="match status" value="1"/>
</dbReference>
<evidence type="ECO:0000256" key="2">
    <source>
        <dbReference type="SAM" id="SignalP"/>
    </source>
</evidence>
<dbReference type="PATRIC" id="fig|926562.3.peg.3281"/>
<feature type="domain" description="PKD" evidence="3">
    <location>
        <begin position="676"/>
        <end position="723"/>
    </location>
</feature>
<dbReference type="AlphaFoldDB" id="G8R4B6"/>
<dbReference type="PROSITE" id="PS50093">
    <property type="entry name" value="PKD"/>
    <property type="match status" value="4"/>
</dbReference>
<dbReference type="InterPro" id="IPR000601">
    <property type="entry name" value="PKD_dom"/>
</dbReference>
<evidence type="ECO:0000313" key="4">
    <source>
        <dbReference type="EMBL" id="AEV34216.1"/>
    </source>
</evidence>
<gene>
    <name evidence="4" type="ordered locus">Oweho_3265</name>
</gene>
<keyword evidence="5" id="KW-1185">Reference proteome</keyword>
<protein>
    <submittedName>
        <fullName evidence="4">PDK repeat-containing protein</fullName>
    </submittedName>
</protein>
<dbReference type="SUPFAM" id="SSF49299">
    <property type="entry name" value="PKD domain"/>
    <property type="match status" value="4"/>
</dbReference>
<dbReference type="OrthoDB" id="9765926at2"/>
<dbReference type="PANTHER" id="PTHR36842:SF1">
    <property type="entry name" value="PROTEIN TOLB"/>
    <property type="match status" value="1"/>
</dbReference>
<evidence type="ECO:0000259" key="3">
    <source>
        <dbReference type="PROSITE" id="PS50093"/>
    </source>
</evidence>
<accession>G8R4B6</accession>
<reference evidence="4 5" key="1">
    <citation type="journal article" date="2012" name="Stand. Genomic Sci.">
        <title>Genome sequence of the orange-pigmented seawater bacterium Owenweeksia hongkongensis type strain (UST20020801(T)).</title>
        <authorList>
            <person name="Riedel T."/>
            <person name="Held B."/>
            <person name="Nolan M."/>
            <person name="Lucas S."/>
            <person name="Lapidus A."/>
            <person name="Tice H."/>
            <person name="Del Rio T.G."/>
            <person name="Cheng J.F."/>
            <person name="Han C."/>
            <person name="Tapia R."/>
            <person name="Goodwin L.A."/>
            <person name="Pitluck S."/>
            <person name="Liolios K."/>
            <person name="Mavromatis K."/>
            <person name="Pagani I."/>
            <person name="Ivanova N."/>
            <person name="Mikhailova N."/>
            <person name="Pati A."/>
            <person name="Chen A."/>
            <person name="Palaniappan K."/>
            <person name="Rohde M."/>
            <person name="Tindall B.J."/>
            <person name="Detter J.C."/>
            <person name="Goker M."/>
            <person name="Woyke T."/>
            <person name="Bristow J."/>
            <person name="Eisen J.A."/>
            <person name="Markowitz V."/>
            <person name="Hugenholtz P."/>
            <person name="Klenk H.P."/>
            <person name="Kyrpides N.C."/>
        </authorList>
    </citation>
    <scope>NUCLEOTIDE SEQUENCE</scope>
    <source>
        <strain evidence="5">DSM 17368 / JCM 12287 / NRRL B-23963</strain>
    </source>
</reference>
<sequence>MRTNFYKIWLVTLLAIVSFANVLAQSQPADQRYKAMLAEEVKITEYIEIHMSDDIPKEVYDLFAQYQEKHGHDHERNIELEKVSQEDLDRGVKRLYLRALYFKENPKALEVFQPMVLGPCVNGDLELGNYAGFSVESGLYGVGECTIAGITFVPETPGTLETPNTIDPGINSQIMNVGPDPIVASYGGSLAQVHAGNHSLRVNQSNRGLGVNRVIYPVVLTQPNEDIAFWYSFVLQNPNNHVNSQPFFRARAVHQTTNVEQDFFCETGLQRNNFTTAVQVSGNDSLIWTVWRCAELEVSGNIGDTVLLDITTADCGASAHWGYSYIDDICTECVADSCNYQGSIDLDPTDTCSNITQVCGSYDLAAFQCTTATVNNLTLNIYQGGILVNTLTSPTIDLVNQTFCFNISPGDFGAYTGGFDFEANITFDINGSLNTETDLNTNPGPDNDYLTDPDCCPQYRILDCCEYWDLSGRSSQVDRKIQEVVAKYKSNLRTKYGAWVDTVGCSPCTFPNDIFPIFIVDDNNMLIDDSYFDINWSHHPGWTAAYDWIMPNQGTIVTVEDSLLGCSWTDSFYYDCCDLDVNIVPLCTTCDPCSNPGQPFFMVVEDQNGNPLSTSGYSFLWSNASTASGINGTVNTEYWVEVTDLQTGCVALDTFEIECCDCEAKADFTFSVGKCDVKFVNESATNSCSQITDYMWDFGDGNTSTVANPNHSYSANGTYNVCLITVAYDGTTRCTDTVCQKVTIKDCDPCHCTLAPYMDLSIEECEVKFEGFAGNNACTQVLQYYWSFGDGTNSSAQNPVHTYPSNGTYTVCFTVEGTDGNDVCKQTICKEIEIKDCKDCPCDFEPKMDYQIEKCEVRFAGEANANSCTKVDKYYWDFGDGTTSTLQNPVHTYATNGSYTVCFTVEGNNGQVKCKEEVCEVINIQDCKDCECKVESNFIGLFGIQDPCTVFFNESAMTNECTQITGYKWDFGDGTGSTSANPSHSFPGDGVYKVCLTVYGSNGTVGCKDEFCKEITIQGCKPVIKKSGSSSEDELNDFGASVYPNPFNDELSINFVNPSEQNVEITILNASGKQIALISNEKRAAGKHEIQFNGAEMNLAHGVYFVVIRSNNFLSYKKVVFNK</sequence>
<organism evidence="4 5">
    <name type="scientific">Owenweeksia hongkongensis (strain DSM 17368 / CIP 108786 / JCM 12287 / NRRL B-23963 / UST20020801)</name>
    <dbReference type="NCBI Taxonomy" id="926562"/>
    <lineage>
        <taxon>Bacteria</taxon>
        <taxon>Pseudomonadati</taxon>
        <taxon>Bacteroidota</taxon>
        <taxon>Flavobacteriia</taxon>
        <taxon>Flavobacteriales</taxon>
        <taxon>Owenweeksiaceae</taxon>
        <taxon>Owenweeksia</taxon>
    </lineage>
</organism>
<dbReference type="EMBL" id="CP003156">
    <property type="protein sequence ID" value="AEV34216.1"/>
    <property type="molecule type" value="Genomic_DNA"/>
</dbReference>
<dbReference type="InterPro" id="IPR035986">
    <property type="entry name" value="PKD_dom_sf"/>
</dbReference>
<dbReference type="InterPro" id="IPR022409">
    <property type="entry name" value="PKD/Chitinase_dom"/>
</dbReference>